<dbReference type="RefSeq" id="XP_016596100.1">
    <property type="nucleotide sequence ID" value="XM_016743378.1"/>
</dbReference>
<dbReference type="EMBL" id="JQFZ01000250">
    <property type="protein sequence ID" value="KGO53498.1"/>
    <property type="molecule type" value="Genomic_DNA"/>
</dbReference>
<dbReference type="HOGENOM" id="CLU_128341_0_0_1"/>
<dbReference type="AlphaFoldDB" id="A0A0A2JFM2"/>
<dbReference type="GeneID" id="27678797"/>
<protein>
    <submittedName>
        <fullName evidence="1">Uncharacterized protein</fullName>
    </submittedName>
</protein>
<organism evidence="1 2">
    <name type="scientific">Penicillium expansum</name>
    <name type="common">Blue mold rot fungus</name>
    <dbReference type="NCBI Taxonomy" id="27334"/>
    <lineage>
        <taxon>Eukaryota</taxon>
        <taxon>Fungi</taxon>
        <taxon>Dikarya</taxon>
        <taxon>Ascomycota</taxon>
        <taxon>Pezizomycotina</taxon>
        <taxon>Eurotiomycetes</taxon>
        <taxon>Eurotiomycetidae</taxon>
        <taxon>Eurotiales</taxon>
        <taxon>Aspergillaceae</taxon>
        <taxon>Penicillium</taxon>
    </lineage>
</organism>
<dbReference type="Proteomes" id="UP000030143">
    <property type="component" value="Unassembled WGS sequence"/>
</dbReference>
<dbReference type="Pfam" id="PF21858">
    <property type="entry name" value="DUF6914"/>
    <property type="match status" value="1"/>
</dbReference>
<name>A0A0A2JFM2_PENEN</name>
<proteinExistence type="predicted"/>
<evidence type="ECO:0000313" key="1">
    <source>
        <dbReference type="EMBL" id="KGO53498.1"/>
    </source>
</evidence>
<dbReference type="VEuPathDB" id="FungiDB:PEXP_035860"/>
<evidence type="ECO:0000313" key="2">
    <source>
        <dbReference type="Proteomes" id="UP000030143"/>
    </source>
</evidence>
<comment type="caution">
    <text evidence="1">The sequence shown here is derived from an EMBL/GenBank/DDBJ whole genome shotgun (WGS) entry which is preliminary data.</text>
</comment>
<keyword evidence="2" id="KW-1185">Reference proteome</keyword>
<accession>A0A0A2JFM2</accession>
<reference evidence="1 2" key="1">
    <citation type="journal article" date="2015" name="Mol. Plant Microbe Interact.">
        <title>Genome, transcriptome, and functional analyses of Penicillium expansum provide new insights into secondary metabolism and pathogenicity.</title>
        <authorList>
            <person name="Ballester A.R."/>
            <person name="Marcet-Houben M."/>
            <person name="Levin E."/>
            <person name="Sela N."/>
            <person name="Selma-Lazaro C."/>
            <person name="Carmona L."/>
            <person name="Wisniewski M."/>
            <person name="Droby S."/>
            <person name="Gonzalez-Candelas L."/>
            <person name="Gabaldon T."/>
        </authorList>
    </citation>
    <scope>NUCLEOTIDE SEQUENCE [LARGE SCALE GENOMIC DNA]</scope>
    <source>
        <strain evidence="1 2">MD-8</strain>
    </source>
</reference>
<gene>
    <name evidence="1" type="ORF">PEX2_061060</name>
</gene>
<sequence>MRNKRRVFLSIQHRNSLSVGENRQRLGYAAYHWGILICPKKSKASSCYFFDVSDGVLLEDSPNRVNLNPEFNWLFREKQISVPTTSARLLGMVMIGKVPNEVTWEQIRGLLAAVQVPKNNAVPEQNCVSWAKAAVCKLQEKGLTAKHNLDLDLLMDRSLAFADERIRNPESTPISIDFID</sequence>
<dbReference type="InterPro" id="IPR054208">
    <property type="entry name" value="DUF6914"/>
</dbReference>